<keyword evidence="3" id="KW-0378">Hydrolase</keyword>
<dbReference type="Pfam" id="PF01230">
    <property type="entry name" value="HIT"/>
    <property type="match status" value="1"/>
</dbReference>
<evidence type="ECO:0000313" key="4">
    <source>
        <dbReference type="Proteomes" id="UP000249299"/>
    </source>
</evidence>
<evidence type="ECO:0000259" key="2">
    <source>
        <dbReference type="PROSITE" id="PS51084"/>
    </source>
</evidence>
<dbReference type="AlphaFoldDB" id="A0A327JN94"/>
<dbReference type="PROSITE" id="PS51084">
    <property type="entry name" value="HIT_2"/>
    <property type="match status" value="1"/>
</dbReference>
<gene>
    <name evidence="3" type="ORF">CH339_11355</name>
</gene>
<protein>
    <submittedName>
        <fullName evidence="3">Diadenosine tetraphosphate hydrolase</fullName>
    </submittedName>
</protein>
<accession>A0A327JN94</accession>
<dbReference type="OrthoDB" id="9799145at2"/>
<keyword evidence="4" id="KW-1185">Reference proteome</keyword>
<name>A0A327JN94_9HYPH</name>
<dbReference type="InterPro" id="IPR026026">
    <property type="entry name" value="HIT_Hint"/>
</dbReference>
<dbReference type="PIRSF" id="PIRSF000714">
    <property type="entry name" value="HIT"/>
    <property type="match status" value="1"/>
</dbReference>
<dbReference type="EMBL" id="NPEV01000021">
    <property type="protein sequence ID" value="RAI27185.1"/>
    <property type="molecule type" value="Genomic_DNA"/>
</dbReference>
<dbReference type="GO" id="GO:0016787">
    <property type="term" value="F:hydrolase activity"/>
    <property type="evidence" value="ECO:0007669"/>
    <property type="project" value="UniProtKB-KW"/>
</dbReference>
<feature type="domain" description="HIT" evidence="2">
    <location>
        <begin position="37"/>
        <end position="106"/>
    </location>
</feature>
<proteinExistence type="predicted"/>
<comment type="caution">
    <text evidence="1">Lacks conserved residue(s) required for the propagation of feature annotation.</text>
</comment>
<organism evidence="3 4">
    <name type="scientific">Rhodobium orientis</name>
    <dbReference type="NCBI Taxonomy" id="34017"/>
    <lineage>
        <taxon>Bacteria</taxon>
        <taxon>Pseudomonadati</taxon>
        <taxon>Pseudomonadota</taxon>
        <taxon>Alphaproteobacteria</taxon>
        <taxon>Hyphomicrobiales</taxon>
        <taxon>Rhodobiaceae</taxon>
        <taxon>Rhodobium</taxon>
    </lineage>
</organism>
<comment type="caution">
    <text evidence="3">The sequence shown here is derived from an EMBL/GenBank/DDBJ whole genome shotgun (WGS) entry which is preliminary data.</text>
</comment>
<evidence type="ECO:0000256" key="1">
    <source>
        <dbReference type="PROSITE-ProRule" id="PRU00464"/>
    </source>
</evidence>
<reference evidence="3 4" key="1">
    <citation type="submission" date="2017-07" db="EMBL/GenBank/DDBJ databases">
        <title>Draft Genome Sequences of Select Purple Nonsulfur Bacteria.</title>
        <authorList>
            <person name="Lasarre B."/>
            <person name="Mckinlay J.B."/>
        </authorList>
    </citation>
    <scope>NUCLEOTIDE SEQUENCE [LARGE SCALE GENOMIC DNA]</scope>
    <source>
        <strain evidence="3 4">DSM 11290</strain>
    </source>
</reference>
<dbReference type="SUPFAM" id="SSF54197">
    <property type="entry name" value="HIT-like"/>
    <property type="match status" value="1"/>
</dbReference>
<evidence type="ECO:0000313" key="3">
    <source>
        <dbReference type="EMBL" id="RAI27185.1"/>
    </source>
</evidence>
<dbReference type="InterPro" id="IPR011146">
    <property type="entry name" value="HIT-like"/>
</dbReference>
<dbReference type="InterPro" id="IPR036265">
    <property type="entry name" value="HIT-like_sf"/>
</dbReference>
<dbReference type="RefSeq" id="WP_111434474.1">
    <property type="nucleotide sequence ID" value="NZ_JACIGG010000003.1"/>
</dbReference>
<dbReference type="Gene3D" id="3.30.428.10">
    <property type="entry name" value="HIT-like"/>
    <property type="match status" value="1"/>
</dbReference>
<sequence length="140" mass="15208">MTDAFSLHPQLDADSSPVTDLELSTVRLMDDATYPWLLLVPRVPDAVELIDLSRDDRLLLMDEIAAAETALRAVTGCDKLNVGALGNMVPQLHIHVIARFRGDAAWPGPVWGKVPARPYAPEEKSQLIAKLASTLADAGR</sequence>
<dbReference type="Proteomes" id="UP000249299">
    <property type="component" value="Unassembled WGS sequence"/>
</dbReference>